<organism evidence="1 2">
    <name type="scientific">Rhodococcus ruber</name>
    <dbReference type="NCBI Taxonomy" id="1830"/>
    <lineage>
        <taxon>Bacteria</taxon>
        <taxon>Bacillati</taxon>
        <taxon>Actinomycetota</taxon>
        <taxon>Actinomycetes</taxon>
        <taxon>Mycobacteriales</taxon>
        <taxon>Nocardiaceae</taxon>
        <taxon>Rhodococcus</taxon>
    </lineage>
</organism>
<evidence type="ECO:0000313" key="1">
    <source>
        <dbReference type="EMBL" id="MCZ4521031.1"/>
    </source>
</evidence>
<keyword evidence="2" id="KW-1185">Reference proteome</keyword>
<name>A0ABT4MJ77_9NOCA</name>
<accession>A0ABT4MJ77</accession>
<comment type="caution">
    <text evidence="1">The sequence shown here is derived from an EMBL/GenBank/DDBJ whole genome shotgun (WGS) entry which is preliminary data.</text>
</comment>
<dbReference type="Proteomes" id="UP001081071">
    <property type="component" value="Unassembled WGS sequence"/>
</dbReference>
<dbReference type="Gene3D" id="3.40.50.300">
    <property type="entry name" value="P-loop containing nucleotide triphosphate hydrolases"/>
    <property type="match status" value="1"/>
</dbReference>
<evidence type="ECO:0000313" key="2">
    <source>
        <dbReference type="Proteomes" id="UP001081071"/>
    </source>
</evidence>
<dbReference type="SUPFAM" id="SSF52540">
    <property type="entry name" value="P-loop containing nucleoside triphosphate hydrolases"/>
    <property type="match status" value="1"/>
</dbReference>
<dbReference type="Pfam" id="PF13671">
    <property type="entry name" value="AAA_33"/>
    <property type="match status" value="1"/>
</dbReference>
<dbReference type="RefSeq" id="WP_269607447.1">
    <property type="nucleotide sequence ID" value="NZ_JAPWIJ010000009.1"/>
</dbReference>
<dbReference type="EMBL" id="JAPWIJ010000009">
    <property type="protein sequence ID" value="MCZ4521031.1"/>
    <property type="molecule type" value="Genomic_DNA"/>
</dbReference>
<gene>
    <name evidence="1" type="ORF">O4220_21175</name>
</gene>
<reference evidence="1" key="1">
    <citation type="submission" date="2022-12" db="EMBL/GenBank/DDBJ databases">
        <authorList>
            <person name="Krivoruchko A.V."/>
            <person name="Elkin A."/>
        </authorList>
    </citation>
    <scope>NUCLEOTIDE SEQUENCE</scope>
    <source>
        <strain evidence="1">IEGM 1391</strain>
    </source>
</reference>
<sequence>MTHVCQDISVIDRERLPVLVVAGAAGSGKTTLGRELARRFGTALLDLDTLTNPLLDELDSLLDGPHWNSAGPHSERIRVGRYAVLLAAARDLVDIGQRPVLVAPFTRELTAGAEWERLVSHMAPAATLVVHVDGSPELLAHRRAARGAERDAHRPVDAPAAKPLVPHLRVDAELSTPLQVDLVAHALQDQSQR</sequence>
<dbReference type="InterPro" id="IPR027417">
    <property type="entry name" value="P-loop_NTPase"/>
</dbReference>
<protein>
    <submittedName>
        <fullName evidence="1">AAA family ATPase</fullName>
    </submittedName>
</protein>
<proteinExistence type="predicted"/>